<keyword evidence="3" id="KW-0472">Membrane</keyword>
<feature type="compositionally biased region" description="Pro residues" evidence="2">
    <location>
        <begin position="362"/>
        <end position="371"/>
    </location>
</feature>
<dbReference type="EMBL" id="CAJFCV020000005">
    <property type="protein sequence ID" value="CAG9124682.1"/>
    <property type="molecule type" value="Genomic_DNA"/>
</dbReference>
<dbReference type="PANTHER" id="PTHR21593:SF36">
    <property type="entry name" value="DUF148 DOMAIN-CONTAINING PROTEIN-RELATED"/>
    <property type="match status" value="1"/>
</dbReference>
<keyword evidence="1" id="KW-0175">Coiled coil</keyword>
<keyword evidence="4" id="KW-0732">Signal</keyword>
<dbReference type="Pfam" id="PF02520">
    <property type="entry name" value="ANIS5_cation-bd"/>
    <property type="match status" value="1"/>
</dbReference>
<evidence type="ECO:0000313" key="6">
    <source>
        <dbReference type="EMBL" id="CAD5232366.1"/>
    </source>
</evidence>
<sequence length="390" mass="42578">MTSVACFFNLRCAHALLTFATRVQGVDCIKVEGRGLESSNPVSQIGSAFTDTIMHLHLIFVAFAVIPCTMAFFGGRGGPGGPPHGPPGPLGEIFAQLTEQQKQQVHQILADTRELTKGQQKAAIDNFVSTLSSDLQAKVKEGKSRFEQMIAQQDQKAQSLSQNAQNLYSQITAVLKDDSITRPEEHQKIQAIVQNADKSVLDEFRNAGIRLPLGPPHGPGGPHGGPFGRHGGPGPMGPLSEIFKDLTQEQREQVRKIFEKTRDATKAQQKAAIDNFVSTLSSELQQKVQEGKAKFEKKIAEDDEKVKSLSQSAQDFYSKVKAVLRDDSITRPEEHEKIHTIVESVGKSVLDELRKAEIRLPLGPPPPPPHGPHGGPRGPYGGPWGHQRGR</sequence>
<keyword evidence="3" id="KW-0812">Transmembrane</keyword>
<proteinExistence type="predicted"/>
<feature type="compositionally biased region" description="Gly residues" evidence="2">
    <location>
        <begin position="220"/>
        <end position="234"/>
    </location>
</feature>
<evidence type="ECO:0000256" key="4">
    <source>
        <dbReference type="SAM" id="SignalP"/>
    </source>
</evidence>
<name>A0A1I7RV76_BURXY</name>
<evidence type="ECO:0000256" key="3">
    <source>
        <dbReference type="SAM" id="Phobius"/>
    </source>
</evidence>
<evidence type="ECO:0000313" key="7">
    <source>
        <dbReference type="Proteomes" id="UP000095284"/>
    </source>
</evidence>
<feature type="compositionally biased region" description="Gly residues" evidence="2">
    <location>
        <begin position="372"/>
        <end position="384"/>
    </location>
</feature>
<evidence type="ECO:0000313" key="8">
    <source>
        <dbReference type="Proteomes" id="UP000659654"/>
    </source>
</evidence>
<dbReference type="Proteomes" id="UP000095284">
    <property type="component" value="Unplaced"/>
</dbReference>
<dbReference type="AlphaFoldDB" id="A0A1I7RV76"/>
<dbReference type="InterPro" id="IPR003677">
    <property type="entry name" value="ANIS5_cation-bd"/>
</dbReference>
<keyword evidence="3" id="KW-1133">Transmembrane helix</keyword>
<feature type="transmembrane region" description="Helical" evidence="3">
    <location>
        <begin position="53"/>
        <end position="73"/>
    </location>
</feature>
<protein>
    <submittedName>
        <fullName evidence="6">(pine wood nematode) hypothetical protein</fullName>
    </submittedName>
</protein>
<feature type="region of interest" description="Disordered" evidence="2">
    <location>
        <begin position="358"/>
        <end position="390"/>
    </location>
</feature>
<feature type="chain" id="PRO_5036308664" evidence="4">
    <location>
        <begin position="26"/>
        <end position="390"/>
    </location>
</feature>
<dbReference type="Proteomes" id="UP000659654">
    <property type="component" value="Unassembled WGS sequence"/>
</dbReference>
<feature type="signal peptide" evidence="4">
    <location>
        <begin position="1"/>
        <end position="25"/>
    </location>
</feature>
<dbReference type="PANTHER" id="PTHR21593">
    <property type="entry name" value="PRION-LIKE- Q/N-RICH -DOMAIN-BEARING PROTEIN PROTEIN"/>
    <property type="match status" value="1"/>
</dbReference>
<reference evidence="9" key="1">
    <citation type="submission" date="2016-11" db="UniProtKB">
        <authorList>
            <consortium name="WormBaseParasite"/>
        </authorList>
    </citation>
    <scope>IDENTIFICATION</scope>
</reference>
<dbReference type="OrthoDB" id="5876678at2759"/>
<feature type="coiled-coil region" evidence="1">
    <location>
        <begin position="143"/>
        <end position="170"/>
    </location>
</feature>
<feature type="domain" description="SXP/RAL-2 family protein Ani s 5-like cation-binding" evidence="5">
    <location>
        <begin position="101"/>
        <end position="199"/>
    </location>
</feature>
<dbReference type="Proteomes" id="UP000582659">
    <property type="component" value="Unassembled WGS sequence"/>
</dbReference>
<dbReference type="WBParaSite" id="BXY_0463700.1">
    <property type="protein sequence ID" value="BXY_0463700.1"/>
    <property type="gene ID" value="BXY_0463700"/>
</dbReference>
<reference evidence="6" key="2">
    <citation type="submission" date="2020-09" db="EMBL/GenBank/DDBJ databases">
        <authorList>
            <person name="Kikuchi T."/>
        </authorList>
    </citation>
    <scope>NUCLEOTIDE SEQUENCE</scope>
    <source>
        <strain evidence="6">Ka4C1</strain>
    </source>
</reference>
<dbReference type="InterPro" id="IPR052823">
    <property type="entry name" value="SXP/RAL-2_related"/>
</dbReference>
<accession>A0A1I7RV76</accession>
<evidence type="ECO:0000259" key="5">
    <source>
        <dbReference type="Pfam" id="PF02520"/>
    </source>
</evidence>
<evidence type="ECO:0000313" key="9">
    <source>
        <dbReference type="WBParaSite" id="BXY_0463700.1"/>
    </source>
</evidence>
<dbReference type="EMBL" id="CAJFDI010000005">
    <property type="protein sequence ID" value="CAD5232366.1"/>
    <property type="molecule type" value="Genomic_DNA"/>
</dbReference>
<dbReference type="SMR" id="A0A1I7RV76"/>
<gene>
    <name evidence="6" type="ORF">BXYJ_LOCUS12457</name>
</gene>
<evidence type="ECO:0000256" key="2">
    <source>
        <dbReference type="SAM" id="MobiDB-lite"/>
    </source>
</evidence>
<keyword evidence="8" id="KW-1185">Reference proteome</keyword>
<organism evidence="7 9">
    <name type="scientific">Bursaphelenchus xylophilus</name>
    <name type="common">Pinewood nematode worm</name>
    <name type="synonym">Aphelenchoides xylophilus</name>
    <dbReference type="NCBI Taxonomy" id="6326"/>
    <lineage>
        <taxon>Eukaryota</taxon>
        <taxon>Metazoa</taxon>
        <taxon>Ecdysozoa</taxon>
        <taxon>Nematoda</taxon>
        <taxon>Chromadorea</taxon>
        <taxon>Rhabditida</taxon>
        <taxon>Tylenchina</taxon>
        <taxon>Tylenchomorpha</taxon>
        <taxon>Aphelenchoidea</taxon>
        <taxon>Aphelenchoididae</taxon>
        <taxon>Bursaphelenchus</taxon>
    </lineage>
</organism>
<evidence type="ECO:0000256" key="1">
    <source>
        <dbReference type="SAM" id="Coils"/>
    </source>
</evidence>
<feature type="region of interest" description="Disordered" evidence="2">
    <location>
        <begin position="213"/>
        <end position="239"/>
    </location>
</feature>